<dbReference type="EMBL" id="CP041765">
    <property type="protein sequence ID" value="QDQ99408.1"/>
    <property type="molecule type" value="Genomic_DNA"/>
</dbReference>
<dbReference type="OrthoDB" id="333076at2"/>
<protein>
    <recommendedName>
        <fullName evidence="3">Hydroxyneurosporene synthase (CrtC)</fullName>
    </recommendedName>
</protein>
<dbReference type="Proteomes" id="UP000317344">
    <property type="component" value="Chromosome"/>
</dbReference>
<sequence>MYPDPLDEYPIHQVPLSMARTETSDRNFYDRYYFNAHDQTGRVYFVSGFGVYPNLGVVDAFATVTRGTDQRAVRFSDALDTRYRDQVGGYRIEVIEPLETLRLVGEHPDLSFDLTWRGSFRAVLEDRHLLMGGLRPNLDASRFAQLGSWEGTLSVDGEDFAVDPAVWMGSRDRSWGIRPSGEPDPLERTAELRPDGFWWVYCPLRFDDFAIVLIAQEDGDGFRSLNYAVRVDRDGAVEQLGWPRFEISYKPGTREMASVRIHLTDRRGEQTVIDLEPKTFLTLQIGAGYGSDPEWSHGRWMGRDWSLSSRYDTAAPEFAQRKTNGVVEYVVHARCGDAVGSGMFEHRVAGRHSPSGFDSPTAMAR</sequence>
<reference evidence="1 2" key="1">
    <citation type="submission" date="2019-07" db="EMBL/GenBank/DDBJ databases">
        <title>Tomitella cavernea sp. nov., an actinomycete isolated from soil.</title>
        <authorList>
            <person name="Cheng J."/>
        </authorList>
    </citation>
    <scope>NUCLEOTIDE SEQUENCE [LARGE SCALE GENOMIC DNA]</scope>
    <source>
        <strain evidence="1 2">HY188</strain>
    </source>
</reference>
<dbReference type="KEGG" id="toy:FO059_15245"/>
<evidence type="ECO:0000313" key="1">
    <source>
        <dbReference type="EMBL" id="QDQ99408.1"/>
    </source>
</evidence>
<evidence type="ECO:0000313" key="2">
    <source>
        <dbReference type="Proteomes" id="UP000317344"/>
    </source>
</evidence>
<proteinExistence type="predicted"/>
<keyword evidence="2" id="KW-1185">Reference proteome</keyword>
<gene>
    <name evidence="1" type="ORF">FO059_15245</name>
</gene>
<organism evidence="1 2">
    <name type="scientific">Tomitella fengzijianii</name>
    <dbReference type="NCBI Taxonomy" id="2597660"/>
    <lineage>
        <taxon>Bacteria</taxon>
        <taxon>Bacillati</taxon>
        <taxon>Actinomycetota</taxon>
        <taxon>Actinomycetes</taxon>
        <taxon>Mycobacteriales</taxon>
        <taxon>Tomitella</taxon>
    </lineage>
</organism>
<dbReference type="AlphaFoldDB" id="A0A516X8M8"/>
<evidence type="ECO:0008006" key="3">
    <source>
        <dbReference type="Google" id="ProtNLM"/>
    </source>
</evidence>
<accession>A0A516X8M8</accession>
<name>A0A516X8M8_9ACTN</name>
<reference evidence="1 2" key="2">
    <citation type="submission" date="2019-07" db="EMBL/GenBank/DDBJ databases">
        <authorList>
            <person name="Huang Y."/>
        </authorList>
    </citation>
    <scope>NUCLEOTIDE SEQUENCE [LARGE SCALE GENOMIC DNA]</scope>
    <source>
        <strain evidence="1 2">HY188</strain>
    </source>
</reference>
<dbReference type="SUPFAM" id="SSF159245">
    <property type="entry name" value="AttH-like"/>
    <property type="match status" value="1"/>
</dbReference>